<sequence length="69" mass="7862">MMDKFFLFRTLIVSTMICLLIFDVLRIVSHSADAIPEQHKELLLTGTLLWIVSVIVNRGSNDDDWAGEI</sequence>
<dbReference type="RefSeq" id="WP_321562027.1">
    <property type="nucleotide sequence ID" value="NZ_CP139558.1"/>
</dbReference>
<proteinExistence type="predicted"/>
<evidence type="ECO:0000313" key="1">
    <source>
        <dbReference type="EMBL" id="WPU92867.1"/>
    </source>
</evidence>
<organism evidence="1 2">
    <name type="scientific">Mucilaginibacter sabulilitoris</name>
    <dbReference type="NCBI Taxonomy" id="1173583"/>
    <lineage>
        <taxon>Bacteria</taxon>
        <taxon>Pseudomonadati</taxon>
        <taxon>Bacteroidota</taxon>
        <taxon>Sphingobacteriia</taxon>
        <taxon>Sphingobacteriales</taxon>
        <taxon>Sphingobacteriaceae</taxon>
        <taxon>Mucilaginibacter</taxon>
    </lineage>
</organism>
<name>A0ABZ0TI85_9SPHI</name>
<accession>A0ABZ0TI85</accession>
<dbReference type="EMBL" id="CP139558">
    <property type="protein sequence ID" value="WPU92867.1"/>
    <property type="molecule type" value="Genomic_DNA"/>
</dbReference>
<evidence type="ECO:0000313" key="2">
    <source>
        <dbReference type="Proteomes" id="UP001324380"/>
    </source>
</evidence>
<dbReference type="Proteomes" id="UP001324380">
    <property type="component" value="Chromosome"/>
</dbReference>
<keyword evidence="2" id="KW-1185">Reference proteome</keyword>
<gene>
    <name evidence="1" type="ORF">SNE25_26445</name>
</gene>
<reference evidence="1 2" key="1">
    <citation type="submission" date="2023-11" db="EMBL/GenBank/DDBJ databases">
        <title>Analysis of the Genomes of Mucilaginibacter gossypii cycad 4 and M. sabulilitoris SNA2: microbes with the potential for plant growth promotion.</title>
        <authorList>
            <person name="Hirsch A.M."/>
            <person name="Humm E."/>
            <person name="Rubbi M."/>
            <person name="Del Vecchio G."/>
            <person name="Ha S.M."/>
            <person name="Pellegrini M."/>
            <person name="Gunsalus R.P."/>
        </authorList>
    </citation>
    <scope>NUCLEOTIDE SEQUENCE [LARGE SCALE GENOMIC DNA]</scope>
    <source>
        <strain evidence="1 2">SNA2</strain>
    </source>
</reference>
<protein>
    <submittedName>
        <fullName evidence="1">Uncharacterized protein</fullName>
    </submittedName>
</protein>